<protein>
    <submittedName>
        <fullName evidence="1">Uncharacterized protein</fullName>
    </submittedName>
</protein>
<proteinExistence type="predicted"/>
<organism evidence="1 2">
    <name type="scientific">Vicia faba</name>
    <name type="common">Broad bean</name>
    <name type="synonym">Faba vulgaris</name>
    <dbReference type="NCBI Taxonomy" id="3906"/>
    <lineage>
        <taxon>Eukaryota</taxon>
        <taxon>Viridiplantae</taxon>
        <taxon>Streptophyta</taxon>
        <taxon>Embryophyta</taxon>
        <taxon>Tracheophyta</taxon>
        <taxon>Spermatophyta</taxon>
        <taxon>Magnoliopsida</taxon>
        <taxon>eudicotyledons</taxon>
        <taxon>Gunneridae</taxon>
        <taxon>Pentapetalae</taxon>
        <taxon>rosids</taxon>
        <taxon>fabids</taxon>
        <taxon>Fabales</taxon>
        <taxon>Fabaceae</taxon>
        <taxon>Papilionoideae</taxon>
        <taxon>50 kb inversion clade</taxon>
        <taxon>NPAAA clade</taxon>
        <taxon>Hologalegina</taxon>
        <taxon>IRL clade</taxon>
        <taxon>Fabeae</taxon>
        <taxon>Vicia</taxon>
    </lineage>
</organism>
<gene>
    <name evidence="1" type="ORF">VFH_VI112320</name>
</gene>
<accession>A0AAV1BA21</accession>
<name>A0AAV1BA21_VICFA</name>
<reference evidence="1 2" key="1">
    <citation type="submission" date="2023-01" db="EMBL/GenBank/DDBJ databases">
        <authorList>
            <person name="Kreplak J."/>
        </authorList>
    </citation>
    <scope>NUCLEOTIDE SEQUENCE [LARGE SCALE GENOMIC DNA]</scope>
</reference>
<dbReference type="AlphaFoldDB" id="A0AAV1BA21"/>
<evidence type="ECO:0000313" key="1">
    <source>
        <dbReference type="EMBL" id="CAI8618210.1"/>
    </source>
</evidence>
<evidence type="ECO:0000313" key="2">
    <source>
        <dbReference type="Proteomes" id="UP001157006"/>
    </source>
</evidence>
<dbReference type="EMBL" id="OX451741">
    <property type="protein sequence ID" value="CAI8618210.1"/>
    <property type="molecule type" value="Genomic_DNA"/>
</dbReference>
<keyword evidence="2" id="KW-1185">Reference proteome</keyword>
<dbReference type="Proteomes" id="UP001157006">
    <property type="component" value="Chromosome 6"/>
</dbReference>
<sequence>MNFVLRHHVGQDVSACVRNIWPQYADIDLILILIKMENAIEGGAVHQPKIIYGDKNPPMIVDNCKDSEDQVDYDTEENLKLGNVDGPDGGPPNIEHDIVFGEAKIGVPLSVLNFSYKMYARKHVLDIALHSIPYFENFDLAVGGNVINVPLMYGPITNHYLIQKNFVDETQESQDVNKDVSNIMPDMLEIESQIHKENDDVILENNSVSDDDHVHEDVKMLLL</sequence>